<dbReference type="SUPFAM" id="SSF55729">
    <property type="entry name" value="Acyl-CoA N-acyltransferases (Nat)"/>
    <property type="match status" value="1"/>
</dbReference>
<sequence>MLIQLYKESRCFKELEKEWLALLSVSSTNTIFLTPQLLETWWATLGHTKGELAVITVRNSNYELVALAPLYLCQEKNETLLRLLGEPDLCDYGDLIMKLGYEEEVLPELLSFLKGHLSWERLEIHCVPEESTVFNRLRILFESNGLKLHEEFQDNCPSLMLPATWDQYLELLRAKDRHELRRKLRRWERQSDSAWRLAGSPDTLDADLEAFLLLHRQSKLEKKRFMDERRSDFFLRLGQRLVQEGWLYLSFLEEDGKKIASLFCFDYSNTIHIYNSGYDPEFSHLSPGLICLALTLRDAISKGRTYFDFLRGEEPYKYRFGAKDKPILSLTIYR</sequence>
<dbReference type="EMBL" id="JACQWF010000220">
    <property type="protein sequence ID" value="MBI4595681.1"/>
    <property type="molecule type" value="Genomic_DNA"/>
</dbReference>
<accession>A0A933LQU4</accession>
<dbReference type="InterPro" id="IPR016181">
    <property type="entry name" value="Acyl_CoA_acyltransferase"/>
</dbReference>
<evidence type="ECO:0000313" key="3">
    <source>
        <dbReference type="Proteomes" id="UP000772181"/>
    </source>
</evidence>
<comment type="caution">
    <text evidence="2">The sequence shown here is derived from an EMBL/GenBank/DDBJ whole genome shotgun (WGS) entry which is preliminary data.</text>
</comment>
<reference evidence="2" key="1">
    <citation type="submission" date="2020-07" db="EMBL/GenBank/DDBJ databases">
        <title>Huge and variable diversity of episymbiotic CPR bacteria and DPANN archaea in groundwater ecosystems.</title>
        <authorList>
            <person name="He C.Y."/>
            <person name="Keren R."/>
            <person name="Whittaker M."/>
            <person name="Farag I.F."/>
            <person name="Doudna J."/>
            <person name="Cate J.H.D."/>
            <person name="Banfield J.F."/>
        </authorList>
    </citation>
    <scope>NUCLEOTIDE SEQUENCE</scope>
    <source>
        <strain evidence="2">NC_groundwater_1482_Ag_S-0.65um_47_24</strain>
    </source>
</reference>
<evidence type="ECO:0000259" key="1">
    <source>
        <dbReference type="Pfam" id="PF13480"/>
    </source>
</evidence>
<organism evidence="2 3">
    <name type="scientific">Tectimicrobiota bacterium</name>
    <dbReference type="NCBI Taxonomy" id="2528274"/>
    <lineage>
        <taxon>Bacteria</taxon>
        <taxon>Pseudomonadati</taxon>
        <taxon>Nitrospinota/Tectimicrobiota group</taxon>
        <taxon>Candidatus Tectimicrobiota</taxon>
    </lineage>
</organism>
<name>A0A933LQU4_UNCTE</name>
<dbReference type="AlphaFoldDB" id="A0A933LQU4"/>
<proteinExistence type="predicted"/>
<gene>
    <name evidence="2" type="ORF">HY730_04790</name>
</gene>
<protein>
    <submittedName>
        <fullName evidence="2">GNAT family N-acetyltransferase</fullName>
    </submittedName>
</protein>
<dbReference type="InterPro" id="IPR038740">
    <property type="entry name" value="BioF2-like_GNAT_dom"/>
</dbReference>
<evidence type="ECO:0000313" key="2">
    <source>
        <dbReference type="EMBL" id="MBI4595681.1"/>
    </source>
</evidence>
<dbReference type="Proteomes" id="UP000772181">
    <property type="component" value="Unassembled WGS sequence"/>
</dbReference>
<dbReference type="Gene3D" id="3.40.630.30">
    <property type="match status" value="1"/>
</dbReference>
<dbReference type="Pfam" id="PF13480">
    <property type="entry name" value="Acetyltransf_6"/>
    <property type="match status" value="1"/>
</dbReference>
<feature type="domain" description="BioF2-like acetyltransferase" evidence="1">
    <location>
        <begin position="175"/>
        <end position="317"/>
    </location>
</feature>